<accession>A0A182FXD0</accession>
<evidence type="ECO:0000313" key="1">
    <source>
        <dbReference type="EnsemblMetazoa" id="AALB014302-PA"/>
    </source>
</evidence>
<name>A0A182FXD0_ANOAL</name>
<reference evidence="1" key="2">
    <citation type="submission" date="2022-08" db="UniProtKB">
        <authorList>
            <consortium name="EnsemblMetazoa"/>
        </authorList>
    </citation>
    <scope>IDENTIFICATION</scope>
    <source>
        <strain evidence="1">STECLA/ALBI9_A</strain>
    </source>
</reference>
<dbReference type="AlphaFoldDB" id="A0A182FXD0"/>
<keyword evidence="2" id="KW-1185">Reference proteome</keyword>
<evidence type="ECO:0000313" key="2">
    <source>
        <dbReference type="Proteomes" id="UP000069272"/>
    </source>
</evidence>
<protein>
    <submittedName>
        <fullName evidence="1">Uncharacterized protein</fullName>
    </submittedName>
</protein>
<sequence length="93" mass="10494">RGPPSCSLSRYPSHPRTIPLPFSFGPAAVQCSFVRPRGRRSRVIIARSADETIRNPLLLLLWIREMKTAVFREGRKAVHLFARPECSELGPLV</sequence>
<proteinExistence type="predicted"/>
<dbReference type="EnsemblMetazoa" id="AALB014302-RA">
    <property type="protein sequence ID" value="AALB014302-PA"/>
    <property type="gene ID" value="AALB014302"/>
</dbReference>
<organism evidence="1 2">
    <name type="scientific">Anopheles albimanus</name>
    <name type="common">New world malaria mosquito</name>
    <dbReference type="NCBI Taxonomy" id="7167"/>
    <lineage>
        <taxon>Eukaryota</taxon>
        <taxon>Metazoa</taxon>
        <taxon>Ecdysozoa</taxon>
        <taxon>Arthropoda</taxon>
        <taxon>Hexapoda</taxon>
        <taxon>Insecta</taxon>
        <taxon>Pterygota</taxon>
        <taxon>Neoptera</taxon>
        <taxon>Endopterygota</taxon>
        <taxon>Diptera</taxon>
        <taxon>Nematocera</taxon>
        <taxon>Culicoidea</taxon>
        <taxon>Culicidae</taxon>
        <taxon>Anophelinae</taxon>
        <taxon>Anopheles</taxon>
    </lineage>
</organism>
<reference evidence="1 2" key="1">
    <citation type="journal article" date="2017" name="G3 (Bethesda)">
        <title>The Physical Genome Mapping of Anopheles albimanus Corrected Scaffold Misassemblies and Identified Interarm Rearrangements in Genus Anopheles.</title>
        <authorList>
            <person name="Artemov G.N."/>
            <person name="Peery A.N."/>
            <person name="Jiang X."/>
            <person name="Tu Z."/>
            <person name="Stegniy V.N."/>
            <person name="Sharakhova M.V."/>
            <person name="Sharakhov I.V."/>
        </authorList>
    </citation>
    <scope>NUCLEOTIDE SEQUENCE [LARGE SCALE GENOMIC DNA]</scope>
    <source>
        <strain evidence="1 2">ALBI9_A</strain>
    </source>
</reference>
<dbReference type="Proteomes" id="UP000069272">
    <property type="component" value="Chromosome 2R"/>
</dbReference>